<sequence>MDDFTSFDLPEISQGGGGARRPEGIVSSLVWNAPQRSTSLSDGDSTCQFEVITFAAAGDGSCDEPAQGAKVRKSSLEK</sequence>
<organism evidence="2 3">
    <name type="scientific">Trametes pubescens</name>
    <name type="common">White-rot fungus</name>
    <dbReference type="NCBI Taxonomy" id="154538"/>
    <lineage>
        <taxon>Eukaryota</taxon>
        <taxon>Fungi</taxon>
        <taxon>Dikarya</taxon>
        <taxon>Basidiomycota</taxon>
        <taxon>Agaricomycotina</taxon>
        <taxon>Agaricomycetes</taxon>
        <taxon>Polyporales</taxon>
        <taxon>Polyporaceae</taxon>
        <taxon>Trametes</taxon>
    </lineage>
</organism>
<accession>A0A1M2VDS7</accession>
<dbReference type="AlphaFoldDB" id="A0A1M2VDS7"/>
<reference evidence="2 3" key="1">
    <citation type="submission" date="2016-10" db="EMBL/GenBank/DDBJ databases">
        <title>Genome sequence of the basidiomycete white-rot fungus Trametes pubescens.</title>
        <authorList>
            <person name="Makela M.R."/>
            <person name="Granchi Z."/>
            <person name="Peng M."/>
            <person name="De Vries R.P."/>
            <person name="Grigoriev I."/>
            <person name="Riley R."/>
            <person name="Hilden K."/>
        </authorList>
    </citation>
    <scope>NUCLEOTIDE SEQUENCE [LARGE SCALE GENOMIC DNA]</scope>
    <source>
        <strain evidence="2 3">FBCC735</strain>
    </source>
</reference>
<gene>
    <name evidence="2" type="ORF">TRAPUB_3377</name>
</gene>
<evidence type="ECO:0000313" key="2">
    <source>
        <dbReference type="EMBL" id="OJT05769.1"/>
    </source>
</evidence>
<keyword evidence="3" id="KW-1185">Reference proteome</keyword>
<evidence type="ECO:0000313" key="3">
    <source>
        <dbReference type="Proteomes" id="UP000184267"/>
    </source>
</evidence>
<comment type="caution">
    <text evidence="2">The sequence shown here is derived from an EMBL/GenBank/DDBJ whole genome shotgun (WGS) entry which is preliminary data.</text>
</comment>
<name>A0A1M2VDS7_TRAPU</name>
<proteinExistence type="predicted"/>
<feature type="region of interest" description="Disordered" evidence="1">
    <location>
        <begin position="59"/>
        <end position="78"/>
    </location>
</feature>
<feature type="region of interest" description="Disordered" evidence="1">
    <location>
        <begin position="1"/>
        <end position="23"/>
    </location>
</feature>
<protein>
    <submittedName>
        <fullName evidence="2">Uncharacterized protein</fullName>
    </submittedName>
</protein>
<evidence type="ECO:0000256" key="1">
    <source>
        <dbReference type="SAM" id="MobiDB-lite"/>
    </source>
</evidence>
<dbReference type="EMBL" id="MNAD01001387">
    <property type="protein sequence ID" value="OJT05769.1"/>
    <property type="molecule type" value="Genomic_DNA"/>
</dbReference>
<dbReference type="Proteomes" id="UP000184267">
    <property type="component" value="Unassembled WGS sequence"/>
</dbReference>